<accession>A0AAW9NTU6</accession>
<dbReference type="Gene3D" id="3.40.50.1000">
    <property type="entry name" value="HAD superfamily/HAD-like"/>
    <property type="match status" value="1"/>
</dbReference>
<dbReference type="Pfam" id="PF00702">
    <property type="entry name" value="Hydrolase"/>
    <property type="match status" value="1"/>
</dbReference>
<dbReference type="PANTHER" id="PTHR47478">
    <property type="match status" value="1"/>
</dbReference>
<keyword evidence="2" id="KW-1185">Reference proteome</keyword>
<dbReference type="InterPro" id="IPR036412">
    <property type="entry name" value="HAD-like_sf"/>
</dbReference>
<dbReference type="SFLD" id="SFLDS00003">
    <property type="entry name" value="Haloacid_Dehalogenase"/>
    <property type="match status" value="1"/>
</dbReference>
<dbReference type="NCBIfam" id="TIGR01549">
    <property type="entry name" value="HAD-SF-IA-v1"/>
    <property type="match status" value="1"/>
</dbReference>
<dbReference type="InterPro" id="IPR006439">
    <property type="entry name" value="HAD-SF_hydro_IA"/>
</dbReference>
<dbReference type="SFLD" id="SFLDG01129">
    <property type="entry name" value="C1.5:_HAD__Beta-PGM__Phosphata"/>
    <property type="match status" value="1"/>
</dbReference>
<dbReference type="Proteomes" id="UP001344888">
    <property type="component" value="Unassembled WGS sequence"/>
</dbReference>
<dbReference type="InterPro" id="IPR023214">
    <property type="entry name" value="HAD_sf"/>
</dbReference>
<protein>
    <submittedName>
        <fullName evidence="1">YjjG family noncanonical pyrimidine nucleotidase</fullName>
    </submittedName>
</protein>
<dbReference type="RefSeq" id="WP_326122445.1">
    <property type="nucleotide sequence ID" value="NZ_JARSFG010000007.1"/>
</dbReference>
<sequence>MKKYQHLLFDLDDTLLDFGAAEDVALHRLFEEQKIPLTEDIEANYRQINSNLWTRFENGEITRDEVLATRFAKLFAAYGQEVDGVQFDEKYRNYLTESKVFVKGAWELINKLALQFDLYLVTNGVSTTQYKRLQVTGLAPFFKNVFVSEDTGYQKPMKGYFDYVFERIPNFHTKKALIIGDSFHADIVGGIEAGIDTCWLNPNGKQSVDNYKPTYEIVGLQQLEKMLL</sequence>
<dbReference type="PANTHER" id="PTHR47478:SF1">
    <property type="entry name" value="PYRIMIDINE 5'-NUCLEOTIDASE YJJG"/>
    <property type="match status" value="1"/>
</dbReference>
<reference evidence="1 2" key="1">
    <citation type="submission" date="2023-03" db="EMBL/GenBank/DDBJ databases">
        <title>Bacillus Genome Sequencing.</title>
        <authorList>
            <person name="Dunlap C."/>
        </authorList>
    </citation>
    <scope>NUCLEOTIDE SEQUENCE [LARGE SCALE GENOMIC DNA]</scope>
    <source>
        <strain evidence="1 2">B-59205</strain>
    </source>
</reference>
<dbReference type="InterPro" id="IPR052550">
    <property type="entry name" value="Pyrimidine_5'-ntase_YjjG"/>
</dbReference>
<dbReference type="AlphaFoldDB" id="A0AAW9NTU6"/>
<dbReference type="InterPro" id="IPR011951">
    <property type="entry name" value="HAD-SF_hydro_IA_YjjG/PynA"/>
</dbReference>
<comment type="caution">
    <text evidence="1">The sequence shown here is derived from an EMBL/GenBank/DDBJ whole genome shotgun (WGS) entry which is preliminary data.</text>
</comment>
<evidence type="ECO:0000313" key="2">
    <source>
        <dbReference type="Proteomes" id="UP001344888"/>
    </source>
</evidence>
<dbReference type="Gene3D" id="1.10.150.240">
    <property type="entry name" value="Putative phosphatase, domain 2"/>
    <property type="match status" value="1"/>
</dbReference>
<organism evidence="1 2">
    <name type="scientific">Metasolibacillus meyeri</name>
    <dbReference type="NCBI Taxonomy" id="1071052"/>
    <lineage>
        <taxon>Bacteria</taxon>
        <taxon>Bacillati</taxon>
        <taxon>Bacillota</taxon>
        <taxon>Bacilli</taxon>
        <taxon>Bacillales</taxon>
        <taxon>Caryophanaceae</taxon>
        <taxon>Metasolibacillus</taxon>
    </lineage>
</organism>
<dbReference type="SUPFAM" id="SSF56784">
    <property type="entry name" value="HAD-like"/>
    <property type="match status" value="1"/>
</dbReference>
<name>A0AAW9NTU6_9BACL</name>
<dbReference type="NCBIfam" id="TIGR02254">
    <property type="entry name" value="YjjG_YfnB"/>
    <property type="match status" value="1"/>
</dbReference>
<dbReference type="InterPro" id="IPR023198">
    <property type="entry name" value="PGP-like_dom2"/>
</dbReference>
<dbReference type="GO" id="GO:0008253">
    <property type="term" value="F:5'-nucleotidase activity"/>
    <property type="evidence" value="ECO:0007669"/>
    <property type="project" value="InterPro"/>
</dbReference>
<gene>
    <name evidence="1" type="ORF">P9B03_05540</name>
</gene>
<evidence type="ECO:0000313" key="1">
    <source>
        <dbReference type="EMBL" id="MEC1177940.1"/>
    </source>
</evidence>
<dbReference type="EMBL" id="JARSFG010000007">
    <property type="protein sequence ID" value="MEC1177940.1"/>
    <property type="molecule type" value="Genomic_DNA"/>
</dbReference>
<proteinExistence type="predicted"/>